<accession>A0A5F9DAG4</accession>
<dbReference type="Pfam" id="PF15359">
    <property type="entry name" value="CDV3"/>
    <property type="match status" value="1"/>
</dbReference>
<reference evidence="2 3" key="1">
    <citation type="journal article" date="2011" name="Nature">
        <title>A high-resolution map of human evolutionary constraint using 29 mammals.</title>
        <authorList>
            <person name="Lindblad-Toh K."/>
            <person name="Garber M."/>
            <person name="Zuk O."/>
            <person name="Lin M.F."/>
            <person name="Parker B.J."/>
            <person name="Washietl S."/>
            <person name="Kheradpour P."/>
            <person name="Ernst J."/>
            <person name="Jordan G."/>
            <person name="Mauceli E."/>
            <person name="Ward L.D."/>
            <person name="Lowe C.B."/>
            <person name="Holloway A.K."/>
            <person name="Clamp M."/>
            <person name="Gnerre S."/>
            <person name="Alfoldi J."/>
            <person name="Beal K."/>
            <person name="Chang J."/>
            <person name="Clawson H."/>
            <person name="Cuff J."/>
            <person name="Di Palma F."/>
            <person name="Fitzgerald S."/>
            <person name="Flicek P."/>
            <person name="Guttman M."/>
            <person name="Hubisz M.J."/>
            <person name="Jaffe D.B."/>
            <person name="Jungreis I."/>
            <person name="Kent W.J."/>
            <person name="Kostka D."/>
            <person name="Lara M."/>
            <person name="Martins A.L."/>
            <person name="Massingham T."/>
            <person name="Moltke I."/>
            <person name="Raney B.J."/>
            <person name="Rasmussen M.D."/>
            <person name="Robinson J."/>
            <person name="Stark A."/>
            <person name="Vilella A.J."/>
            <person name="Wen J."/>
            <person name="Xie X."/>
            <person name="Zody M.C."/>
            <person name="Baldwin J."/>
            <person name="Bloom T."/>
            <person name="Chin C.W."/>
            <person name="Heiman D."/>
            <person name="Nicol R."/>
            <person name="Nusbaum C."/>
            <person name="Young S."/>
            <person name="Wilkinson J."/>
            <person name="Worley K.C."/>
            <person name="Kovar C.L."/>
            <person name="Muzny D.M."/>
            <person name="Gibbs R.A."/>
            <person name="Cree A."/>
            <person name="Dihn H.H."/>
            <person name="Fowler G."/>
            <person name="Jhangiani S."/>
            <person name="Joshi V."/>
            <person name="Lee S."/>
            <person name="Lewis L.R."/>
            <person name="Nazareth L.V."/>
            <person name="Okwuonu G."/>
            <person name="Santibanez J."/>
            <person name="Warren W.C."/>
            <person name="Mardis E.R."/>
            <person name="Weinstock G.M."/>
            <person name="Wilson R.K."/>
            <person name="Delehaunty K."/>
            <person name="Dooling D."/>
            <person name="Fronik C."/>
            <person name="Fulton L."/>
            <person name="Fulton B."/>
            <person name="Graves T."/>
            <person name="Minx P."/>
            <person name="Sodergren E."/>
            <person name="Birney E."/>
            <person name="Margulies E.H."/>
            <person name="Herrero J."/>
            <person name="Green E.D."/>
            <person name="Haussler D."/>
            <person name="Siepel A."/>
            <person name="Goldman N."/>
            <person name="Pollard K.S."/>
            <person name="Pedersen J.S."/>
            <person name="Lander E.S."/>
            <person name="Kellis M."/>
        </authorList>
    </citation>
    <scope>NUCLEOTIDE SEQUENCE [LARGE SCALE GENOMIC DNA]</scope>
    <source>
        <strain evidence="3">Thorbecke</strain>
    </source>
</reference>
<dbReference type="Bgee" id="ENSOCUG00000030986">
    <property type="expression patterns" value="Expressed in autopod skin and 17 other cell types or tissues"/>
</dbReference>
<dbReference type="GO" id="GO:0005737">
    <property type="term" value="C:cytoplasm"/>
    <property type="evidence" value="ECO:0007669"/>
    <property type="project" value="TreeGrafter"/>
</dbReference>
<dbReference type="PANTHER" id="PTHR16284">
    <property type="entry name" value="PROTEIN CDV3 HOMOLOG"/>
    <property type="match status" value="1"/>
</dbReference>
<organism evidence="2 3">
    <name type="scientific">Oryctolagus cuniculus</name>
    <name type="common">Rabbit</name>
    <dbReference type="NCBI Taxonomy" id="9986"/>
    <lineage>
        <taxon>Eukaryota</taxon>
        <taxon>Metazoa</taxon>
        <taxon>Chordata</taxon>
        <taxon>Craniata</taxon>
        <taxon>Vertebrata</taxon>
        <taxon>Euteleostomi</taxon>
        <taxon>Mammalia</taxon>
        <taxon>Eutheria</taxon>
        <taxon>Euarchontoglires</taxon>
        <taxon>Glires</taxon>
        <taxon>Lagomorpha</taxon>
        <taxon>Leporidae</taxon>
        <taxon>Oryctolagus</taxon>
    </lineage>
</organism>
<sequence length="148" mass="16875">PYCPYLRDPSGLGLHHTWPGEHRANLEPLLGAPRASPANKTAPAQARPAPVIWCVYRPTGARLTTTRKMPQGPPEIHSDTQFPSLQSTAKHVESQKDKELTSSWNFSLAHSLSHCLCKSAFQRNKAFKKKLMRFCWVLLRIYRSLYFF</sequence>
<dbReference type="Proteomes" id="UP000001811">
    <property type="component" value="Unplaced"/>
</dbReference>
<keyword evidence="3" id="KW-1185">Reference proteome</keyword>
<protein>
    <submittedName>
        <fullName evidence="2">Uncharacterized protein</fullName>
    </submittedName>
</protein>
<reference evidence="2" key="3">
    <citation type="submission" date="2025-09" db="UniProtKB">
        <authorList>
            <consortium name="Ensembl"/>
        </authorList>
    </citation>
    <scope>IDENTIFICATION</scope>
    <source>
        <strain evidence="2">Thorbecke</strain>
    </source>
</reference>
<dbReference type="PANTHER" id="PTHR16284:SF13">
    <property type="entry name" value="PROTEIN CDV3 HOMOLOG"/>
    <property type="match status" value="1"/>
</dbReference>
<evidence type="ECO:0000313" key="2">
    <source>
        <dbReference type="Ensembl" id="ENSOCUP00000043257.1"/>
    </source>
</evidence>
<dbReference type="AlphaFoldDB" id="A0A5F9DAG4"/>
<name>A0A5F9DAG4_RABIT</name>
<dbReference type="Ensembl" id="ENSOCUT00000035267.1">
    <property type="protein sequence ID" value="ENSOCUP00000043257.1"/>
    <property type="gene ID" value="ENSOCUG00000030986.1"/>
</dbReference>
<reference evidence="2" key="2">
    <citation type="submission" date="2025-08" db="UniProtKB">
        <authorList>
            <consortium name="Ensembl"/>
        </authorList>
    </citation>
    <scope>IDENTIFICATION</scope>
    <source>
        <strain evidence="2">Thorbecke</strain>
    </source>
</reference>
<comment type="similarity">
    <text evidence="1">Belongs to the CDV3 family.</text>
</comment>
<evidence type="ECO:0000313" key="3">
    <source>
        <dbReference type="Proteomes" id="UP000001811"/>
    </source>
</evidence>
<evidence type="ECO:0000256" key="1">
    <source>
        <dbReference type="ARBA" id="ARBA00006062"/>
    </source>
</evidence>
<dbReference type="InterPro" id="IPR026806">
    <property type="entry name" value="CDV3"/>
</dbReference>
<dbReference type="InParanoid" id="A0A5F9DAG4"/>
<dbReference type="STRING" id="9986.ENSOCUP00000043257"/>
<proteinExistence type="inferred from homology"/>